<dbReference type="AlphaFoldDB" id="A0A2T0SIM8"/>
<evidence type="ECO:0000256" key="2">
    <source>
        <dbReference type="ARBA" id="ARBA00023125"/>
    </source>
</evidence>
<dbReference type="Gene3D" id="1.10.357.10">
    <property type="entry name" value="Tetracycline Repressor, domain 2"/>
    <property type="match status" value="1"/>
</dbReference>
<sequence>MTSPGLRERKKARTRAAIREHALRLFEAQGYAATTVDQIAEAADVSPSTFFRYYPTKEDLVLTDDYDPLLLEAVRGQPAGLHPIEAIRRSIRQVYTAIPPQEWAAEQRRQRILQSVDDLRARYLRQYSEAIAMLATVVAERAGLPPEDFRARVLAGAVMGAALASLPGSGPYETRDFEVLDRALDLLQAGLPLTGEEQAPPEQD</sequence>
<dbReference type="GO" id="GO:0000976">
    <property type="term" value="F:transcription cis-regulatory region binding"/>
    <property type="evidence" value="ECO:0007669"/>
    <property type="project" value="TreeGrafter"/>
</dbReference>
<keyword evidence="2 4" id="KW-0238">DNA-binding</keyword>
<keyword evidence="3" id="KW-0804">Transcription</keyword>
<dbReference type="PANTHER" id="PTHR30055:SF234">
    <property type="entry name" value="HTH-TYPE TRANSCRIPTIONAL REGULATOR BETI"/>
    <property type="match status" value="1"/>
</dbReference>
<feature type="DNA-binding region" description="H-T-H motif" evidence="4">
    <location>
        <begin position="35"/>
        <end position="54"/>
    </location>
</feature>
<feature type="domain" description="HTH tetR-type" evidence="5">
    <location>
        <begin position="12"/>
        <end position="72"/>
    </location>
</feature>
<dbReference type="PROSITE" id="PS50977">
    <property type="entry name" value="HTH_TETR_2"/>
    <property type="match status" value="1"/>
</dbReference>
<dbReference type="InterPro" id="IPR050109">
    <property type="entry name" value="HTH-type_TetR-like_transc_reg"/>
</dbReference>
<dbReference type="RefSeq" id="WP_106124582.1">
    <property type="nucleotide sequence ID" value="NZ_PVZG01000001.1"/>
</dbReference>
<gene>
    <name evidence="6" type="ORF">CLV70_101424</name>
</gene>
<dbReference type="Gene3D" id="1.10.10.60">
    <property type="entry name" value="Homeodomain-like"/>
    <property type="match status" value="1"/>
</dbReference>
<dbReference type="InterPro" id="IPR009057">
    <property type="entry name" value="Homeodomain-like_sf"/>
</dbReference>
<evidence type="ECO:0000313" key="6">
    <source>
        <dbReference type="EMBL" id="PRY33262.1"/>
    </source>
</evidence>
<dbReference type="GO" id="GO:0003700">
    <property type="term" value="F:DNA-binding transcription factor activity"/>
    <property type="evidence" value="ECO:0007669"/>
    <property type="project" value="TreeGrafter"/>
</dbReference>
<keyword evidence="1" id="KW-0805">Transcription regulation</keyword>
<dbReference type="InterPro" id="IPR041347">
    <property type="entry name" value="MftR_C"/>
</dbReference>
<dbReference type="PRINTS" id="PR00455">
    <property type="entry name" value="HTHTETR"/>
</dbReference>
<evidence type="ECO:0000259" key="5">
    <source>
        <dbReference type="PROSITE" id="PS50977"/>
    </source>
</evidence>
<accession>A0A2T0SIM8</accession>
<dbReference type="InterPro" id="IPR001647">
    <property type="entry name" value="HTH_TetR"/>
</dbReference>
<evidence type="ECO:0000256" key="4">
    <source>
        <dbReference type="PROSITE-ProRule" id="PRU00335"/>
    </source>
</evidence>
<evidence type="ECO:0000256" key="3">
    <source>
        <dbReference type="ARBA" id="ARBA00023163"/>
    </source>
</evidence>
<name>A0A2T0SIM8_9ACTN</name>
<dbReference type="Proteomes" id="UP000239209">
    <property type="component" value="Unassembled WGS sequence"/>
</dbReference>
<evidence type="ECO:0000256" key="1">
    <source>
        <dbReference type="ARBA" id="ARBA00023015"/>
    </source>
</evidence>
<dbReference type="SUPFAM" id="SSF46689">
    <property type="entry name" value="Homeodomain-like"/>
    <property type="match status" value="1"/>
</dbReference>
<dbReference type="Pfam" id="PF17754">
    <property type="entry name" value="TetR_C_14"/>
    <property type="match status" value="1"/>
</dbReference>
<proteinExistence type="predicted"/>
<evidence type="ECO:0000313" key="7">
    <source>
        <dbReference type="Proteomes" id="UP000239209"/>
    </source>
</evidence>
<keyword evidence="7" id="KW-1185">Reference proteome</keyword>
<dbReference type="PANTHER" id="PTHR30055">
    <property type="entry name" value="HTH-TYPE TRANSCRIPTIONAL REGULATOR RUTR"/>
    <property type="match status" value="1"/>
</dbReference>
<organism evidence="6 7">
    <name type="scientific">Pseudosporangium ferrugineum</name>
    <dbReference type="NCBI Taxonomy" id="439699"/>
    <lineage>
        <taxon>Bacteria</taxon>
        <taxon>Bacillati</taxon>
        <taxon>Actinomycetota</taxon>
        <taxon>Actinomycetes</taxon>
        <taxon>Micromonosporales</taxon>
        <taxon>Micromonosporaceae</taxon>
        <taxon>Pseudosporangium</taxon>
    </lineage>
</organism>
<protein>
    <submittedName>
        <fullName evidence="6">TetR family transcriptional regulator</fullName>
    </submittedName>
</protein>
<dbReference type="EMBL" id="PVZG01000001">
    <property type="protein sequence ID" value="PRY33262.1"/>
    <property type="molecule type" value="Genomic_DNA"/>
</dbReference>
<comment type="caution">
    <text evidence="6">The sequence shown here is derived from an EMBL/GenBank/DDBJ whole genome shotgun (WGS) entry which is preliminary data.</text>
</comment>
<reference evidence="6 7" key="1">
    <citation type="submission" date="2018-03" db="EMBL/GenBank/DDBJ databases">
        <title>Genomic Encyclopedia of Archaeal and Bacterial Type Strains, Phase II (KMG-II): from individual species to whole genera.</title>
        <authorList>
            <person name="Goeker M."/>
        </authorList>
    </citation>
    <scope>NUCLEOTIDE SEQUENCE [LARGE SCALE GENOMIC DNA]</scope>
    <source>
        <strain evidence="6 7">DSM 45348</strain>
    </source>
</reference>
<dbReference type="Pfam" id="PF00440">
    <property type="entry name" value="TetR_N"/>
    <property type="match status" value="1"/>
</dbReference>
<dbReference type="OrthoDB" id="956698at2"/>